<evidence type="ECO:0000259" key="4">
    <source>
        <dbReference type="PROSITE" id="PS50222"/>
    </source>
</evidence>
<dbReference type="PANTHER" id="PTHR23048:SF0">
    <property type="entry name" value="CALMODULIN LIKE 3"/>
    <property type="match status" value="1"/>
</dbReference>
<evidence type="ECO:0000256" key="1">
    <source>
        <dbReference type="ARBA" id="ARBA00022737"/>
    </source>
</evidence>
<feature type="region of interest" description="Disordered" evidence="3">
    <location>
        <begin position="289"/>
        <end position="354"/>
    </location>
</feature>
<dbReference type="SUPFAM" id="SSF47473">
    <property type="entry name" value="EF-hand"/>
    <property type="match status" value="1"/>
</dbReference>
<dbReference type="Proteomes" id="UP000660262">
    <property type="component" value="Unassembled WGS sequence"/>
</dbReference>
<feature type="domain" description="EF-hand" evidence="4">
    <location>
        <begin position="111"/>
        <end position="146"/>
    </location>
</feature>
<dbReference type="PROSITE" id="PS50222">
    <property type="entry name" value="EF_HAND_2"/>
    <property type="match status" value="3"/>
</dbReference>
<dbReference type="SMART" id="SM00054">
    <property type="entry name" value="EFh"/>
    <property type="match status" value="3"/>
</dbReference>
<feature type="domain" description="EF-hand" evidence="4">
    <location>
        <begin position="147"/>
        <end position="182"/>
    </location>
</feature>
<dbReference type="OrthoDB" id="567956at2759"/>
<feature type="domain" description="EF-hand" evidence="4">
    <location>
        <begin position="26"/>
        <end position="61"/>
    </location>
</feature>
<dbReference type="InterPro" id="IPR002048">
    <property type="entry name" value="EF_hand_dom"/>
</dbReference>
<reference evidence="5" key="1">
    <citation type="submission" date="2020-10" db="EMBL/GenBank/DDBJ databases">
        <title>Unveiling of a novel bifunctional photoreceptor, Dualchrome1, isolated from a cosmopolitan green alga.</title>
        <authorList>
            <person name="Suzuki S."/>
            <person name="Kawachi M."/>
        </authorList>
    </citation>
    <scope>NUCLEOTIDE SEQUENCE</scope>
    <source>
        <strain evidence="5">NIES 2893</strain>
    </source>
</reference>
<dbReference type="EMBL" id="BNJQ01000014">
    <property type="protein sequence ID" value="GHP06806.1"/>
    <property type="molecule type" value="Genomic_DNA"/>
</dbReference>
<evidence type="ECO:0000256" key="2">
    <source>
        <dbReference type="ARBA" id="ARBA00022837"/>
    </source>
</evidence>
<comment type="caution">
    <text evidence="5">The sequence shown here is derived from an EMBL/GenBank/DDBJ whole genome shotgun (WGS) entry which is preliminary data.</text>
</comment>
<evidence type="ECO:0000256" key="3">
    <source>
        <dbReference type="SAM" id="MobiDB-lite"/>
    </source>
</evidence>
<evidence type="ECO:0000313" key="6">
    <source>
        <dbReference type="Proteomes" id="UP000660262"/>
    </source>
</evidence>
<protein>
    <recommendedName>
        <fullName evidence="4">EF-hand domain-containing protein</fullName>
    </recommendedName>
</protein>
<evidence type="ECO:0000313" key="5">
    <source>
        <dbReference type="EMBL" id="GHP06806.1"/>
    </source>
</evidence>
<accession>A0A830HHK5</accession>
<keyword evidence="1" id="KW-0677">Repeat</keyword>
<feature type="compositionally biased region" description="Low complexity" evidence="3">
    <location>
        <begin position="303"/>
        <end position="312"/>
    </location>
</feature>
<sequence>MFARGRRGKINKKKAKEPIKEDFTDDTIHICRQAFDAFDLDKSGRISRDELQASLRSLGLVPTNEEVHQMMLSVAQKYRPELEFTEQRPPTTIGFLEFCSVWVHSLEEAGNEEKLLRVAFNFLDRDHSGALDRSEFESILMNIGDKLTTNEVDKFFNIVDDDGNGSIRYDEFLQLLLCKEDSDPEPGDGDFPNNVPPESRRYLEQVKDGKISKNFDPKSEFKAAADFVKKEVSFVMHLGGGRYLNSDMAQRLTLAGFDLGEATMSKMQTDGIAVTNSYAEYKRRMSEKAHASAEAKNEERSSDAASAPPRASAKVHPEPVSGTADAAEPVQDPTTLPGAPSHVSPRIEPAADAS</sequence>
<dbReference type="AlphaFoldDB" id="A0A830HHK5"/>
<dbReference type="PANTHER" id="PTHR23048">
    <property type="entry name" value="MYOSIN LIGHT CHAIN 1, 3"/>
    <property type="match status" value="1"/>
</dbReference>
<dbReference type="InterPro" id="IPR018247">
    <property type="entry name" value="EF_Hand_1_Ca_BS"/>
</dbReference>
<organism evidence="5 6">
    <name type="scientific">Pycnococcus provasolii</name>
    <dbReference type="NCBI Taxonomy" id="41880"/>
    <lineage>
        <taxon>Eukaryota</taxon>
        <taxon>Viridiplantae</taxon>
        <taxon>Chlorophyta</taxon>
        <taxon>Pseudoscourfieldiophyceae</taxon>
        <taxon>Pseudoscourfieldiales</taxon>
        <taxon>Pycnococcaceae</taxon>
        <taxon>Pycnococcus</taxon>
    </lineage>
</organism>
<dbReference type="InterPro" id="IPR011992">
    <property type="entry name" value="EF-hand-dom_pair"/>
</dbReference>
<dbReference type="GO" id="GO:0016460">
    <property type="term" value="C:myosin II complex"/>
    <property type="evidence" value="ECO:0007669"/>
    <property type="project" value="TreeGrafter"/>
</dbReference>
<proteinExistence type="predicted"/>
<feature type="compositionally biased region" description="Basic and acidic residues" evidence="3">
    <location>
        <begin position="289"/>
        <end position="302"/>
    </location>
</feature>
<keyword evidence="6" id="KW-1185">Reference proteome</keyword>
<dbReference type="InterPro" id="IPR050230">
    <property type="entry name" value="CALM/Myosin/TropC-like"/>
</dbReference>
<keyword evidence="2" id="KW-0106">Calcium</keyword>
<dbReference type="FunFam" id="1.10.238.10:FF:000001">
    <property type="entry name" value="Calmodulin 1"/>
    <property type="match status" value="1"/>
</dbReference>
<gene>
    <name evidence="5" type="ORF">PPROV_000555000</name>
</gene>
<dbReference type="GO" id="GO:0005509">
    <property type="term" value="F:calcium ion binding"/>
    <property type="evidence" value="ECO:0007669"/>
    <property type="project" value="InterPro"/>
</dbReference>
<dbReference type="Pfam" id="PF13499">
    <property type="entry name" value="EF-hand_7"/>
    <property type="match status" value="1"/>
</dbReference>
<dbReference type="Pfam" id="PF13405">
    <property type="entry name" value="EF-hand_6"/>
    <property type="match status" value="1"/>
</dbReference>
<dbReference type="PROSITE" id="PS00018">
    <property type="entry name" value="EF_HAND_1"/>
    <property type="match status" value="2"/>
</dbReference>
<dbReference type="Gene3D" id="1.10.238.10">
    <property type="entry name" value="EF-hand"/>
    <property type="match status" value="2"/>
</dbReference>
<name>A0A830HHK5_9CHLO</name>